<comment type="caution">
    <text evidence="2">The sequence shown here is derived from an EMBL/GenBank/DDBJ whole genome shotgun (WGS) entry which is preliminary data.</text>
</comment>
<accession>A0ABQ1S4P2</accession>
<feature type="domain" description="N-acetyltransferase" evidence="1">
    <location>
        <begin position="23"/>
        <end position="182"/>
    </location>
</feature>
<reference evidence="3" key="1">
    <citation type="journal article" date="2019" name="Int. J. Syst. Evol. Microbiol.">
        <title>The Global Catalogue of Microorganisms (GCM) 10K type strain sequencing project: providing services to taxonomists for standard genome sequencing and annotation.</title>
        <authorList>
            <consortium name="The Broad Institute Genomics Platform"/>
            <consortium name="The Broad Institute Genome Sequencing Center for Infectious Disease"/>
            <person name="Wu L."/>
            <person name="Ma J."/>
        </authorList>
    </citation>
    <scope>NUCLEOTIDE SEQUENCE [LARGE SCALE GENOMIC DNA]</scope>
    <source>
        <strain evidence="3">CGMCC 1.15959</strain>
    </source>
</reference>
<evidence type="ECO:0000313" key="2">
    <source>
        <dbReference type="EMBL" id="GGD90382.1"/>
    </source>
</evidence>
<dbReference type="PROSITE" id="PS51186">
    <property type="entry name" value="GNAT"/>
    <property type="match status" value="1"/>
</dbReference>
<dbReference type="SUPFAM" id="SSF55729">
    <property type="entry name" value="Acyl-CoA N-acyltransferases (Nat)"/>
    <property type="match status" value="1"/>
</dbReference>
<dbReference type="Gene3D" id="3.40.630.30">
    <property type="match status" value="1"/>
</dbReference>
<dbReference type="EMBL" id="BMKL01000001">
    <property type="protein sequence ID" value="GGD90382.1"/>
    <property type="molecule type" value="Genomic_DNA"/>
</dbReference>
<keyword evidence="3" id="KW-1185">Reference proteome</keyword>
<name>A0ABQ1S4P2_9SPHN</name>
<gene>
    <name evidence="2" type="ORF">GCM10011515_07470</name>
</gene>
<dbReference type="Pfam" id="PF00583">
    <property type="entry name" value="Acetyltransf_1"/>
    <property type="match status" value="1"/>
</dbReference>
<protein>
    <recommendedName>
        <fullName evidence="1">N-acetyltransferase domain-containing protein</fullName>
    </recommendedName>
</protein>
<dbReference type="InterPro" id="IPR000182">
    <property type="entry name" value="GNAT_dom"/>
</dbReference>
<dbReference type="Proteomes" id="UP000619041">
    <property type="component" value="Unassembled WGS sequence"/>
</dbReference>
<organism evidence="2 3">
    <name type="scientific">Tsuneonella deserti</name>
    <dbReference type="NCBI Taxonomy" id="2035528"/>
    <lineage>
        <taxon>Bacteria</taxon>
        <taxon>Pseudomonadati</taxon>
        <taxon>Pseudomonadota</taxon>
        <taxon>Alphaproteobacteria</taxon>
        <taxon>Sphingomonadales</taxon>
        <taxon>Erythrobacteraceae</taxon>
        <taxon>Tsuneonella</taxon>
    </lineage>
</organism>
<dbReference type="RefSeq" id="WP_229658421.1">
    <property type="nucleotide sequence ID" value="NZ_BMKL01000001.1"/>
</dbReference>
<dbReference type="InterPro" id="IPR016181">
    <property type="entry name" value="Acyl_CoA_acyltransferase"/>
</dbReference>
<evidence type="ECO:0000259" key="1">
    <source>
        <dbReference type="PROSITE" id="PS51186"/>
    </source>
</evidence>
<proteinExistence type="predicted"/>
<evidence type="ECO:0000313" key="3">
    <source>
        <dbReference type="Proteomes" id="UP000619041"/>
    </source>
</evidence>
<sequence length="213" mass="22650">MSNDRRQAAPGPIHTRLEDGSAVCIRTIEPEDEARMRAGIAKMSPRSRYLRFFTGLNTPPDSVIDRLIAADGYRHIAWGAIAMDAPGQPAAGAVHAYRSKEQDGCAEFSVAIVDAWHGLGLGKLLTATILLDAEAQGLTEFAAYTLAENRSAIEFITSLGARMVGRDGAALEFHLPVSGALEALRSRAEPEGLKDVFAAFEQSAESAAPSPGS</sequence>